<feature type="site" description="Interaction with DNA" evidence="10">
    <location>
        <position position="33"/>
    </location>
</feature>
<dbReference type="Gene3D" id="1.10.460.10">
    <property type="entry name" value="Topoisomerase I, domain 2"/>
    <property type="match status" value="1"/>
</dbReference>
<comment type="function">
    <text evidence="10">Releases the supercoiling and torsional tension of DNA, which is introduced during the DNA replication and transcription, by transiently cleaving and rejoining one strand of the DNA duplex. Introduces a single-strand break via transesterification at a target site in duplex DNA. The scissile phosphodiester is attacked by the catalytic tyrosine of the enzyme, resulting in the formation of a DNA-(5'-phosphotyrosyl)-enzyme intermediate and the expulsion of a 3'-OH DNA strand. The free DNA strand then undergoes passage around the unbroken strand, thus removing DNA supercoils. Finally, in the religation step, the DNA 3'-OH attacks the covalent intermediate to expel the active-site tyrosine and restore the DNA phosphodiester backbone.</text>
</comment>
<dbReference type="Pfam" id="PF01396">
    <property type="entry name" value="Zn_ribbon_Top1"/>
    <property type="match status" value="3"/>
</dbReference>
<dbReference type="STRING" id="1157490.EL26_24170"/>
<dbReference type="InterPro" id="IPR000380">
    <property type="entry name" value="Topo_IA"/>
</dbReference>
<dbReference type="Gene3D" id="3.30.65.10">
    <property type="entry name" value="Bacterial Topoisomerase I, domain 1"/>
    <property type="match status" value="3"/>
</dbReference>
<dbReference type="PROSITE" id="PS00396">
    <property type="entry name" value="TOPO_IA_1"/>
    <property type="match status" value="1"/>
</dbReference>
<dbReference type="InterPro" id="IPR006171">
    <property type="entry name" value="TOPRIM_dom"/>
</dbReference>
<dbReference type="OrthoDB" id="9804262at2"/>
<comment type="subunit">
    <text evidence="10">Monomer.</text>
</comment>
<dbReference type="InterPro" id="IPR013826">
    <property type="entry name" value="Topo_IA_cen_sub3"/>
</dbReference>
<feature type="site" description="Interaction with DNA" evidence="10">
    <location>
        <position position="140"/>
    </location>
</feature>
<feature type="site" description="Interaction with DNA" evidence="10">
    <location>
        <position position="143"/>
    </location>
</feature>
<dbReference type="EMBL" id="JMIR01000072">
    <property type="protein sequence ID" value="KEO80833.1"/>
    <property type="molecule type" value="Genomic_DNA"/>
</dbReference>
<dbReference type="SMART" id="SM00437">
    <property type="entry name" value="TOP1Ac"/>
    <property type="match status" value="1"/>
</dbReference>
<dbReference type="GO" id="GO:0003677">
    <property type="term" value="F:DNA binding"/>
    <property type="evidence" value="ECO:0007669"/>
    <property type="project" value="UniProtKB-KW"/>
</dbReference>
<feature type="site" description="Interaction with DNA" evidence="10">
    <location>
        <position position="148"/>
    </location>
</feature>
<dbReference type="CDD" id="cd00186">
    <property type="entry name" value="TOP1Ac"/>
    <property type="match status" value="1"/>
</dbReference>
<evidence type="ECO:0000259" key="11">
    <source>
        <dbReference type="PROSITE" id="PS50880"/>
    </source>
</evidence>
<dbReference type="NCBIfam" id="TIGR01051">
    <property type="entry name" value="topA_bact"/>
    <property type="match status" value="1"/>
</dbReference>
<dbReference type="CDD" id="cd03363">
    <property type="entry name" value="TOPRIM_TopoIA_TopoI"/>
    <property type="match status" value="1"/>
</dbReference>
<organism evidence="13 14">
    <name type="scientific">Tumebacillus flagellatus</name>
    <dbReference type="NCBI Taxonomy" id="1157490"/>
    <lineage>
        <taxon>Bacteria</taxon>
        <taxon>Bacillati</taxon>
        <taxon>Bacillota</taxon>
        <taxon>Bacilli</taxon>
        <taxon>Bacillales</taxon>
        <taxon>Alicyclobacillaceae</taxon>
        <taxon>Tumebacillus</taxon>
    </lineage>
</organism>
<evidence type="ECO:0000256" key="3">
    <source>
        <dbReference type="ARBA" id="ARBA00022723"/>
    </source>
</evidence>
<keyword evidence="3" id="KW-0479">Metal-binding</keyword>
<dbReference type="InterPro" id="IPR013498">
    <property type="entry name" value="Topo_IA_Znf"/>
</dbReference>
<dbReference type="InterPro" id="IPR003602">
    <property type="entry name" value="Topo_IA_DNA-bd_dom"/>
</dbReference>
<dbReference type="GO" id="GO:0003917">
    <property type="term" value="F:DNA topoisomerase type I (single strand cut, ATP-independent) activity"/>
    <property type="evidence" value="ECO:0007669"/>
    <property type="project" value="UniProtKB-UniRule"/>
</dbReference>
<dbReference type="Gene3D" id="1.10.290.10">
    <property type="entry name" value="Topoisomerase I, domain 4"/>
    <property type="match status" value="1"/>
</dbReference>
<dbReference type="RefSeq" id="WP_052036732.1">
    <property type="nucleotide sequence ID" value="NZ_JMIR01000072.1"/>
</dbReference>
<comment type="caution">
    <text evidence="13">The sequence shown here is derived from an EMBL/GenBank/DDBJ whole genome shotgun (WGS) entry which is preliminary data.</text>
</comment>
<comment type="caution">
    <text evidence="10">Lacks conserved residue(s) required for the propagation of feature annotation.</text>
</comment>
<dbReference type="SMART" id="SM00493">
    <property type="entry name" value="TOPRIM"/>
    <property type="match status" value="1"/>
</dbReference>
<dbReference type="InterPro" id="IPR003601">
    <property type="entry name" value="Topo_IA_2"/>
</dbReference>
<comment type="similarity">
    <text evidence="2 10">Belongs to the type IA topoisomerase family.</text>
</comment>
<evidence type="ECO:0000313" key="13">
    <source>
        <dbReference type="EMBL" id="KEO80833.1"/>
    </source>
</evidence>
<feature type="site" description="Interaction with DNA" evidence="10">
    <location>
        <position position="301"/>
    </location>
</feature>
<accession>A0A074LLS2</accession>
<dbReference type="InterPro" id="IPR013497">
    <property type="entry name" value="Topo_IA_cen"/>
</dbReference>
<feature type="active site" description="O-(5'-phospho-DNA)-tyrosine intermediate" evidence="10">
    <location>
        <position position="299"/>
    </location>
</feature>
<reference evidence="13 14" key="1">
    <citation type="journal article" date="2013" name="Int. J. Syst. Evol. Microbiol.">
        <title>Tumebacillus flagellatus sp. nov., an alpha-amylase/pullulanase-producing bacterium isolated from cassava wastewater.</title>
        <authorList>
            <person name="Wang Q."/>
            <person name="Xie N."/>
            <person name="Qin Y."/>
            <person name="Shen N."/>
            <person name="Zhu J."/>
            <person name="Mi H."/>
            <person name="Huang R."/>
        </authorList>
    </citation>
    <scope>NUCLEOTIDE SEQUENCE [LARGE SCALE GENOMIC DNA]</scope>
    <source>
        <strain evidence="13 14">GST4</strain>
    </source>
</reference>
<evidence type="ECO:0000256" key="5">
    <source>
        <dbReference type="ARBA" id="ARBA00022833"/>
    </source>
</evidence>
<dbReference type="InterPro" id="IPR013824">
    <property type="entry name" value="Topo_IA_cen_sub1"/>
</dbReference>
<feature type="domain" description="Toprim" evidence="11">
    <location>
        <begin position="3"/>
        <end position="113"/>
    </location>
</feature>
<dbReference type="InterPro" id="IPR023405">
    <property type="entry name" value="Topo_IA_core_domain"/>
</dbReference>
<dbReference type="Gene3D" id="3.40.50.140">
    <property type="match status" value="1"/>
</dbReference>
<keyword evidence="14" id="KW-1185">Reference proteome</keyword>
<keyword evidence="5" id="KW-0862">Zinc</keyword>
<protein>
    <recommendedName>
        <fullName evidence="10">DNA topoisomerase 1</fullName>
        <ecNumber evidence="10">5.6.2.1</ecNumber>
    </recommendedName>
    <alternativeName>
        <fullName evidence="10">DNA topoisomerase I</fullName>
    </alternativeName>
</protein>
<evidence type="ECO:0000313" key="14">
    <source>
        <dbReference type="Proteomes" id="UP000027931"/>
    </source>
</evidence>
<dbReference type="PROSITE" id="PS52039">
    <property type="entry name" value="TOPO_IA_2"/>
    <property type="match status" value="1"/>
</dbReference>
<dbReference type="Proteomes" id="UP000027931">
    <property type="component" value="Unassembled WGS sequence"/>
</dbReference>
<dbReference type="GO" id="GO:0006265">
    <property type="term" value="P:DNA topological change"/>
    <property type="evidence" value="ECO:0007669"/>
    <property type="project" value="UniProtKB-UniRule"/>
</dbReference>
<dbReference type="InterPro" id="IPR013825">
    <property type="entry name" value="Topo_IA_cen_sub2"/>
</dbReference>
<dbReference type="HAMAP" id="MF_00952">
    <property type="entry name" value="Topoisom_1_prok"/>
    <property type="match status" value="1"/>
</dbReference>
<dbReference type="AlphaFoldDB" id="A0A074LLS2"/>
<gene>
    <name evidence="10" type="primary">topA</name>
    <name evidence="13" type="ORF">EL26_24170</name>
</gene>
<evidence type="ECO:0000259" key="12">
    <source>
        <dbReference type="PROSITE" id="PS52039"/>
    </source>
</evidence>
<keyword evidence="4" id="KW-0863">Zinc-finger</keyword>
<dbReference type="GO" id="GO:0008270">
    <property type="term" value="F:zinc ion binding"/>
    <property type="evidence" value="ECO:0007669"/>
    <property type="project" value="UniProtKB-KW"/>
</dbReference>
<dbReference type="Pfam" id="PF01751">
    <property type="entry name" value="Toprim"/>
    <property type="match status" value="1"/>
</dbReference>
<keyword evidence="6" id="KW-0460">Magnesium</keyword>
<proteinExistence type="inferred from homology"/>
<evidence type="ECO:0000256" key="7">
    <source>
        <dbReference type="ARBA" id="ARBA00023029"/>
    </source>
</evidence>
<sequence>MAKHLVIVESPAKAKAINSYLGRDYLVKASMGHVRDLPEKNFGVDIENRFEPQYEVMKGKAALVKELRSLAKSSDTIILSTDPDREGEAIAFHLEQLLKGPGKRIERVTFHEINKKAVLQAMAQPRAIDRHLVDSQQARRILDRLVGYKLSPFLGRKIRHGLSAGRVQSVALLLVVQRAEEIENFKTEEYWEIHAQVQTGTKEAVFTCQLTTIDGKKAKVPNGDLAAAIVAEAKAQTFGITDVERAEKKRYPAPPFTTSTLQQEASRKLRFDVAKTMRVAQQLYEGIDVNGQTSGLITYMRTDSTRVAPHIQQEAMKLIGERFGQAYRPTRPNFYRSKDSAQDAHEAIRPTHLEWTPEKLKSQLAPDQFRLYKLIYERFLASQMAAAVYDTVSVSIQSGRFGWKANGRTLKFDGFLKLYEEGIDPKKAGGDQEEQDVTLPPVESGQRLLCRDIKPSQHFTKPPAYYTEASLVKELEKRGVGRPSTYASIISVLKARDYVIVVDKKWFHPTDIGRAVCHTLVAHFPDLINVEFTAEMEKQLDHVAEGAREWRVLLDQFYRPFAETLETAMKTGDRVVLGEQTEQNCPACGQPLWRRTTKYGDVYACGGYPKCKYIVPVGEPTDVPCPSCTHGLTLTESVPKGKKKPVKQYFCYQCRGRFAFGKKGAPEPLVVETEHKCDKCGSALVKRKGRYGEFLACSGYPKCKNILKMDKEGKPVEAASKLVQVTNQCCPKCGSVMVVRSKGEEKFLGCSRYPTCRTTSKWQDGIQIIDELNSEEVKKRYKQVKKKKKT</sequence>
<dbReference type="InterPro" id="IPR028612">
    <property type="entry name" value="Topoisom_1_IA"/>
</dbReference>
<dbReference type="PANTHER" id="PTHR42785:SF1">
    <property type="entry name" value="DNA TOPOISOMERASE"/>
    <property type="match status" value="1"/>
</dbReference>
<dbReference type="PANTHER" id="PTHR42785">
    <property type="entry name" value="DNA TOPOISOMERASE, TYPE IA, CORE"/>
    <property type="match status" value="1"/>
</dbReference>
<keyword evidence="8 10" id="KW-0238">DNA-binding</keyword>
<dbReference type="SMART" id="SM00436">
    <property type="entry name" value="TOP1Bc"/>
    <property type="match status" value="1"/>
</dbReference>
<evidence type="ECO:0000256" key="10">
    <source>
        <dbReference type="HAMAP-Rule" id="MF_00952"/>
    </source>
</evidence>
<name>A0A074LLS2_9BACL</name>
<dbReference type="PRINTS" id="PR00417">
    <property type="entry name" value="PRTPISMRASEI"/>
</dbReference>
<evidence type="ECO:0000256" key="8">
    <source>
        <dbReference type="ARBA" id="ARBA00023125"/>
    </source>
</evidence>
<feature type="site" description="Interaction with DNA" evidence="10">
    <location>
        <position position="139"/>
    </location>
</feature>
<dbReference type="EC" id="5.6.2.1" evidence="10"/>
<dbReference type="InterPro" id="IPR005733">
    <property type="entry name" value="TopoI_bac-type"/>
</dbReference>
<dbReference type="SUPFAM" id="SSF57783">
    <property type="entry name" value="Zinc beta-ribbon"/>
    <property type="match status" value="3"/>
</dbReference>
<evidence type="ECO:0000256" key="6">
    <source>
        <dbReference type="ARBA" id="ARBA00022842"/>
    </source>
</evidence>
<evidence type="ECO:0000256" key="1">
    <source>
        <dbReference type="ARBA" id="ARBA00000213"/>
    </source>
</evidence>
<evidence type="ECO:0000256" key="4">
    <source>
        <dbReference type="ARBA" id="ARBA00022771"/>
    </source>
</evidence>
<feature type="site" description="Interaction with DNA" evidence="10">
    <location>
        <position position="496"/>
    </location>
</feature>
<evidence type="ECO:0000256" key="2">
    <source>
        <dbReference type="ARBA" id="ARBA00009446"/>
    </source>
</evidence>
<dbReference type="Gene3D" id="2.70.20.10">
    <property type="entry name" value="Topoisomerase I, domain 3"/>
    <property type="match status" value="1"/>
</dbReference>
<dbReference type="GO" id="GO:0005694">
    <property type="term" value="C:chromosome"/>
    <property type="evidence" value="ECO:0007669"/>
    <property type="project" value="InterPro"/>
</dbReference>
<dbReference type="PROSITE" id="PS50880">
    <property type="entry name" value="TOPRIM"/>
    <property type="match status" value="1"/>
</dbReference>
<dbReference type="InterPro" id="IPR023406">
    <property type="entry name" value="Topo_IA_AS"/>
</dbReference>
<comment type="catalytic activity">
    <reaction evidence="1 10">
        <text>ATP-independent breakage of single-stranded DNA, followed by passage and rejoining.</text>
        <dbReference type="EC" id="5.6.2.1"/>
    </reaction>
</comment>
<feature type="domain" description="Topo IA-type catalytic" evidence="12">
    <location>
        <begin position="129"/>
        <end position="565"/>
    </location>
</feature>
<evidence type="ECO:0000256" key="9">
    <source>
        <dbReference type="ARBA" id="ARBA00023235"/>
    </source>
</evidence>
<dbReference type="SUPFAM" id="SSF56712">
    <property type="entry name" value="Prokaryotic type I DNA topoisomerase"/>
    <property type="match status" value="1"/>
</dbReference>
<feature type="region of interest" description="Interaction with DNA" evidence="10">
    <location>
        <begin position="163"/>
        <end position="168"/>
    </location>
</feature>
<dbReference type="InterPro" id="IPR034149">
    <property type="entry name" value="TOPRIM_TopoI"/>
</dbReference>
<dbReference type="eggNOG" id="COG0550">
    <property type="taxonomic scope" value="Bacteria"/>
</dbReference>
<dbReference type="Pfam" id="PF01131">
    <property type="entry name" value="Topoisom_bac"/>
    <property type="match status" value="1"/>
</dbReference>
<keyword evidence="9 10" id="KW-0413">Isomerase</keyword>
<keyword evidence="7 10" id="KW-0799">Topoisomerase</keyword>